<dbReference type="PANTHER" id="PTHR47003">
    <property type="entry name" value="OS01G0970900 PROTEIN"/>
    <property type="match status" value="1"/>
</dbReference>
<evidence type="ECO:0000256" key="2">
    <source>
        <dbReference type="PROSITE-ProRule" id="PRU00708"/>
    </source>
</evidence>
<dbReference type="NCBIfam" id="TIGR00756">
    <property type="entry name" value="PPR"/>
    <property type="match status" value="3"/>
</dbReference>
<keyword evidence="4" id="KW-1185">Reference proteome</keyword>
<dbReference type="Pfam" id="PF12854">
    <property type="entry name" value="PPR_1"/>
    <property type="match status" value="1"/>
</dbReference>
<proteinExistence type="predicted"/>
<dbReference type="Gene3D" id="1.25.40.10">
    <property type="entry name" value="Tetratricopeptide repeat domain"/>
    <property type="match status" value="3"/>
</dbReference>
<dbReference type="PROSITE" id="PS51375">
    <property type="entry name" value="PPR"/>
    <property type="match status" value="4"/>
</dbReference>
<feature type="repeat" description="PPR" evidence="2">
    <location>
        <begin position="562"/>
        <end position="596"/>
    </location>
</feature>
<protein>
    <submittedName>
        <fullName evidence="3">Pentatricopeptide repeat-containing protein</fullName>
    </submittedName>
</protein>
<feature type="repeat" description="PPR" evidence="2">
    <location>
        <begin position="176"/>
        <end position="210"/>
    </location>
</feature>
<keyword evidence="1" id="KW-0677">Repeat</keyword>
<comment type="caution">
    <text evidence="3">The sequence shown here is derived from an EMBL/GenBank/DDBJ whole genome shotgun (WGS) entry which is preliminary data.</text>
</comment>
<feature type="repeat" description="PPR" evidence="2">
    <location>
        <begin position="313"/>
        <end position="347"/>
    </location>
</feature>
<name>A0AAD7PXV2_QUISA</name>
<organism evidence="3 4">
    <name type="scientific">Quillaja saponaria</name>
    <name type="common">Soap bark tree</name>
    <dbReference type="NCBI Taxonomy" id="32244"/>
    <lineage>
        <taxon>Eukaryota</taxon>
        <taxon>Viridiplantae</taxon>
        <taxon>Streptophyta</taxon>
        <taxon>Embryophyta</taxon>
        <taxon>Tracheophyta</taxon>
        <taxon>Spermatophyta</taxon>
        <taxon>Magnoliopsida</taxon>
        <taxon>eudicotyledons</taxon>
        <taxon>Gunneridae</taxon>
        <taxon>Pentapetalae</taxon>
        <taxon>rosids</taxon>
        <taxon>fabids</taxon>
        <taxon>Fabales</taxon>
        <taxon>Quillajaceae</taxon>
        <taxon>Quillaja</taxon>
    </lineage>
</organism>
<sequence>MAFSKTLRFSCTTFMKFLYIPASSAKTPAPAMRHQWQLLFRRAYHLSRQHISTHFLQFQVQSNPNLQSPGSLTSLLNRHSIQGGSRFVDPANHRNSFICNFSSEPALEQNESDYMVVAEMFAKQIDKDQIKKELDLNNILLSHEMVLNVLGKLDSSPDVARKFFDWVSETNSERLSSKSYNLMLRILGVNGCVKEFWDLVDVMKKKGYGVSKGVRDEVLKKFEKEGMGNDIENLKKLFASGSIDNSTEKVSSRVCKIIRNDVWGDDVEKNLQDLNVTFSSSMVKMVLESLSTEPAKALIFFRWLEESELFKHDESTYNSMARVLGREDSIDRFWKVVDEMRSGGYEMEVETYVKVLGRFVNRKMIDEAVNLYEFAMAGANKPSEQCCTFLLRKIVVRNKLDMSLFSRVVKVFTENGNLLTNSTLDAVLKSLTSVGRFGECNKILKAMKDGGFVATGHLQSKIAFGLSAAGNKEETSEFINIIESTGSSTGLKTWASLVEGYCIAGDLEKAFDFFQKMLEIEGVSSAGSLFELLVNAYCKKNRAIEASKILSDLVKEKQLKPWHSTYKLLISKLMVKGGFKDALNLFGLMKNHGFPPFIDPFIDYVSKSGTGDDAILFLKEMTSKRFPSTSVFLRMFEAFFKYGRHNEAQNFLAKCPSYIRNHADVLNLFCSVKSSKTASSGTVAA</sequence>
<dbReference type="AlphaFoldDB" id="A0AAD7PXV2"/>
<dbReference type="InterPro" id="IPR011990">
    <property type="entry name" value="TPR-like_helical_dom_sf"/>
</dbReference>
<dbReference type="Pfam" id="PF01535">
    <property type="entry name" value="PPR"/>
    <property type="match status" value="4"/>
</dbReference>
<dbReference type="GO" id="GO:0008380">
    <property type="term" value="P:RNA splicing"/>
    <property type="evidence" value="ECO:0007669"/>
    <property type="project" value="InterPro"/>
</dbReference>
<dbReference type="InterPro" id="IPR002885">
    <property type="entry name" value="PPR_rpt"/>
</dbReference>
<reference evidence="3" key="1">
    <citation type="journal article" date="2023" name="Science">
        <title>Elucidation of the pathway for biosynthesis of saponin adjuvants from the soapbark tree.</title>
        <authorList>
            <person name="Reed J."/>
            <person name="Orme A."/>
            <person name="El-Demerdash A."/>
            <person name="Owen C."/>
            <person name="Martin L.B.B."/>
            <person name="Misra R.C."/>
            <person name="Kikuchi S."/>
            <person name="Rejzek M."/>
            <person name="Martin A.C."/>
            <person name="Harkess A."/>
            <person name="Leebens-Mack J."/>
            <person name="Louveau T."/>
            <person name="Stephenson M.J."/>
            <person name="Osbourn A."/>
        </authorList>
    </citation>
    <scope>NUCLEOTIDE SEQUENCE</scope>
    <source>
        <strain evidence="3">S10</strain>
    </source>
</reference>
<gene>
    <name evidence="3" type="ORF">O6P43_009230</name>
</gene>
<evidence type="ECO:0000313" key="4">
    <source>
        <dbReference type="Proteomes" id="UP001163823"/>
    </source>
</evidence>
<accession>A0AAD7PXV2</accession>
<dbReference type="PANTHER" id="PTHR47003:SF3">
    <property type="entry name" value="SMALL RIBOSOMAL SUBUNIT PROTEIN MS81 (RPPR8)"/>
    <property type="match status" value="1"/>
</dbReference>
<dbReference type="EMBL" id="JARAOO010000004">
    <property type="protein sequence ID" value="KAJ7971157.1"/>
    <property type="molecule type" value="Genomic_DNA"/>
</dbReference>
<feature type="repeat" description="PPR" evidence="2">
    <location>
        <begin position="490"/>
        <end position="524"/>
    </location>
</feature>
<evidence type="ECO:0000256" key="1">
    <source>
        <dbReference type="ARBA" id="ARBA00022737"/>
    </source>
</evidence>
<dbReference type="InterPro" id="IPR044578">
    <property type="entry name" value="BIR6-like"/>
</dbReference>
<dbReference type="Proteomes" id="UP001163823">
    <property type="component" value="Chromosome 4"/>
</dbReference>
<evidence type="ECO:0000313" key="3">
    <source>
        <dbReference type="EMBL" id="KAJ7971157.1"/>
    </source>
</evidence>
<dbReference type="KEGG" id="qsa:O6P43_009230"/>